<sequence length="307" mass="35127">MISGAEKMDSGCRNKNVVIVLCLICVYVMYTNIFFSNSAVPNPLPPHPSELNFSYTNLHDRLITSLKSFRIKSRDVSELRFLLYGPIGAGKSNSILIRNFQYQLKEYYNYCYYLQYEKYSVGNVPFAFYDVMGLEEGQYKGVHKGDIISALKGHLPNNYKFKTNAPINADNRRYIDNPTLNDQIHCLVSVIPADKISMMDDEVIQKMKEIRAAATKLGVPQMLFLTRVDKVCTMTQRDVAKVYQSKKIKEKMMECSGRLGFSMNCIFPVKNYSEETRPNEKLNCLMLEAVNHIVQAANDFVKKISAH</sequence>
<reference evidence="3" key="2">
    <citation type="journal article" date="2014" name="Nat. Commun.">
        <title>The cavefish genome reveals candidate genes for eye loss.</title>
        <authorList>
            <person name="McGaugh S.E."/>
            <person name="Gross J.B."/>
            <person name="Aken B."/>
            <person name="Blin M."/>
            <person name="Borowsky R."/>
            <person name="Chalopin D."/>
            <person name="Hinaux H."/>
            <person name="Jeffery W.R."/>
            <person name="Keene A."/>
            <person name="Ma L."/>
            <person name="Minx P."/>
            <person name="Murphy D."/>
            <person name="O'Quin K.E."/>
            <person name="Retaux S."/>
            <person name="Rohner N."/>
            <person name="Searle S.M."/>
            <person name="Stahl B.A."/>
            <person name="Tabin C."/>
            <person name="Volff J.N."/>
            <person name="Yoshizawa M."/>
            <person name="Warren W.C."/>
        </authorList>
    </citation>
    <scope>NUCLEOTIDE SEQUENCE [LARGE SCALE GENOMIC DNA]</scope>
    <source>
        <strain evidence="3">female</strain>
    </source>
</reference>
<dbReference type="Gene3D" id="3.40.50.300">
    <property type="entry name" value="P-loop containing nucleotide triphosphate hydrolases"/>
    <property type="match status" value="1"/>
</dbReference>
<feature type="transmembrane region" description="Helical" evidence="1">
    <location>
        <begin position="17"/>
        <end position="35"/>
    </location>
</feature>
<dbReference type="InterPro" id="IPR027417">
    <property type="entry name" value="P-loop_NTPase"/>
</dbReference>
<keyword evidence="1" id="KW-1133">Transmembrane helix</keyword>
<proteinExistence type="predicted"/>
<protein>
    <recommendedName>
        <fullName evidence="4">G domain-containing protein</fullName>
    </recommendedName>
</protein>
<dbReference type="PANTHER" id="PTHR14241:SF1">
    <property type="entry name" value="INTERFERON-INDUCED PROTEIN 44-RELATED"/>
    <property type="match status" value="1"/>
</dbReference>
<evidence type="ECO:0000256" key="1">
    <source>
        <dbReference type="SAM" id="Phobius"/>
    </source>
</evidence>
<dbReference type="GO" id="GO:0006955">
    <property type="term" value="P:immune response"/>
    <property type="evidence" value="ECO:0007669"/>
    <property type="project" value="TreeGrafter"/>
</dbReference>
<dbReference type="SUPFAM" id="SSF52540">
    <property type="entry name" value="P-loop containing nucleoside triphosphate hydrolases"/>
    <property type="match status" value="1"/>
</dbReference>
<dbReference type="Proteomes" id="UP000018467">
    <property type="component" value="Unassembled WGS sequence"/>
</dbReference>
<dbReference type="GeneTree" id="ENSGT00940000160560"/>
<dbReference type="Ensembl" id="ENSAMXT00000043921.1">
    <property type="protein sequence ID" value="ENSAMXP00000041157.1"/>
    <property type="gene ID" value="ENSAMXG00000043748.1"/>
</dbReference>
<reference evidence="3" key="1">
    <citation type="submission" date="2013-03" db="EMBL/GenBank/DDBJ databases">
        <authorList>
            <person name="Jeffery W."/>
            <person name="Warren W."/>
            <person name="Wilson R.K."/>
        </authorList>
    </citation>
    <scope>NUCLEOTIDE SEQUENCE</scope>
    <source>
        <strain evidence="3">female</strain>
    </source>
</reference>
<dbReference type="InParanoid" id="A0A3B1JFH2"/>
<reference evidence="2" key="3">
    <citation type="submission" date="2025-08" db="UniProtKB">
        <authorList>
            <consortium name="Ensembl"/>
        </authorList>
    </citation>
    <scope>IDENTIFICATION</scope>
</reference>
<evidence type="ECO:0008006" key="4">
    <source>
        <dbReference type="Google" id="ProtNLM"/>
    </source>
</evidence>
<name>A0A3B1JFH2_ASTMX</name>
<dbReference type="AlphaFoldDB" id="A0A3B1JFH2"/>
<evidence type="ECO:0000313" key="2">
    <source>
        <dbReference type="Ensembl" id="ENSAMXP00000041157.1"/>
    </source>
</evidence>
<keyword evidence="1" id="KW-0812">Transmembrane</keyword>
<keyword evidence="1" id="KW-0472">Membrane</keyword>
<dbReference type="PANTHER" id="PTHR14241">
    <property type="entry name" value="INTERFERON-INDUCED PROTEIN 44"/>
    <property type="match status" value="1"/>
</dbReference>
<organism evidence="2 3">
    <name type="scientific">Astyanax mexicanus</name>
    <name type="common">Blind cave fish</name>
    <name type="synonym">Astyanax fasciatus mexicanus</name>
    <dbReference type="NCBI Taxonomy" id="7994"/>
    <lineage>
        <taxon>Eukaryota</taxon>
        <taxon>Metazoa</taxon>
        <taxon>Chordata</taxon>
        <taxon>Craniata</taxon>
        <taxon>Vertebrata</taxon>
        <taxon>Euteleostomi</taxon>
        <taxon>Actinopterygii</taxon>
        <taxon>Neopterygii</taxon>
        <taxon>Teleostei</taxon>
        <taxon>Ostariophysi</taxon>
        <taxon>Characiformes</taxon>
        <taxon>Characoidei</taxon>
        <taxon>Acestrorhamphidae</taxon>
        <taxon>Acestrorhamphinae</taxon>
        <taxon>Astyanax</taxon>
    </lineage>
</organism>
<accession>A0A3B1JFH2</accession>
<dbReference type="STRING" id="7994.ENSAMXP00000041157"/>
<keyword evidence="3" id="KW-1185">Reference proteome</keyword>
<evidence type="ECO:0000313" key="3">
    <source>
        <dbReference type="Proteomes" id="UP000018467"/>
    </source>
</evidence>
<reference evidence="2" key="4">
    <citation type="submission" date="2025-09" db="UniProtKB">
        <authorList>
            <consortium name="Ensembl"/>
        </authorList>
    </citation>
    <scope>IDENTIFICATION</scope>
</reference>